<name>A0A520X8M0_9DELT</name>
<organism evidence="4 5">
    <name type="scientific">Candidatus Acidulodesulfobacterium acidiphilum</name>
    <dbReference type="NCBI Taxonomy" id="2597224"/>
    <lineage>
        <taxon>Bacteria</taxon>
        <taxon>Deltaproteobacteria</taxon>
        <taxon>Candidatus Acidulodesulfobacterales</taxon>
        <taxon>Candidatus Acidulodesulfobacterium</taxon>
    </lineage>
</organism>
<dbReference type="GO" id="GO:0046872">
    <property type="term" value="F:metal ion binding"/>
    <property type="evidence" value="ECO:0007669"/>
    <property type="project" value="UniProtKB-KW"/>
</dbReference>
<dbReference type="Gene3D" id="3.40.225.10">
    <property type="entry name" value="Class II aldolase/adducin N-terminal domain"/>
    <property type="match status" value="1"/>
</dbReference>
<dbReference type="Proteomes" id="UP000322454">
    <property type="component" value="Unassembled WGS sequence"/>
</dbReference>
<evidence type="ECO:0000256" key="2">
    <source>
        <dbReference type="ARBA" id="ARBA00023239"/>
    </source>
</evidence>
<proteinExistence type="predicted"/>
<reference evidence="4 5" key="1">
    <citation type="submission" date="2019-01" db="EMBL/GenBank/DDBJ databases">
        <title>Insights into ecological role of a new deltaproteobacterial order Candidatus Sinidesulfobacterales (Sva0485) by metagenomics and metatranscriptomics.</title>
        <authorList>
            <person name="Tan S."/>
            <person name="Liu J."/>
            <person name="Fang Y."/>
            <person name="Hedlund B."/>
            <person name="Lian Z.-H."/>
            <person name="Huang L.-Y."/>
            <person name="Li J.-T."/>
            <person name="Huang L.-N."/>
            <person name="Li W.-J."/>
            <person name="Jiang H.-C."/>
            <person name="Dong H.-L."/>
            <person name="Shu W.-S."/>
        </authorList>
    </citation>
    <scope>NUCLEOTIDE SEQUENCE [LARGE SCALE GENOMIC DNA]</scope>
    <source>
        <strain evidence="4">AP4</strain>
    </source>
</reference>
<keyword evidence="1" id="KW-0479">Metal-binding</keyword>
<protein>
    <recommendedName>
        <fullName evidence="3">Class II aldolase/adducin N-terminal domain-containing protein</fullName>
    </recommendedName>
</protein>
<dbReference type="InterPro" id="IPR001303">
    <property type="entry name" value="Aldolase_II/adducin_N"/>
</dbReference>
<evidence type="ECO:0000313" key="4">
    <source>
        <dbReference type="EMBL" id="RZV37561.1"/>
    </source>
</evidence>
<dbReference type="PANTHER" id="PTHR22789:SF0">
    <property type="entry name" value="3-OXO-TETRONATE 4-PHOSPHATE DECARBOXYLASE-RELATED"/>
    <property type="match status" value="1"/>
</dbReference>
<comment type="caution">
    <text evidence="4">The sequence shown here is derived from an EMBL/GenBank/DDBJ whole genome shotgun (WGS) entry which is preliminary data.</text>
</comment>
<evidence type="ECO:0000313" key="5">
    <source>
        <dbReference type="Proteomes" id="UP000322454"/>
    </source>
</evidence>
<feature type="domain" description="Class II aldolase/adducin N-terminal" evidence="3">
    <location>
        <begin position="10"/>
        <end position="207"/>
    </location>
</feature>
<dbReference type="SUPFAM" id="SSF53639">
    <property type="entry name" value="AraD/HMP-PK domain-like"/>
    <property type="match status" value="1"/>
</dbReference>
<dbReference type="SMART" id="SM01007">
    <property type="entry name" value="Aldolase_II"/>
    <property type="match status" value="1"/>
</dbReference>
<dbReference type="AlphaFoldDB" id="A0A520X8M0"/>
<sequence length="210" mass="23284">MEKKYSKLFAELRNVCNIAFDKNLVDTHSGNISVETEDGILITKTGRSLINLKPDDFTVSANCASSELEVHRFILKSFPASSVFHCHPLNAIALSLRTDKTGADGISGAIADASLKKLFSIYPDIKIIKPLDFESAYFFPEIYVFPLKFIDDVKSGTFSAFNIKASDIFKENGVFMIKSHGSFSWGRTPTVALRWAMTLEASSEIILKLS</sequence>
<dbReference type="GO" id="GO:0019323">
    <property type="term" value="P:pentose catabolic process"/>
    <property type="evidence" value="ECO:0007669"/>
    <property type="project" value="TreeGrafter"/>
</dbReference>
<keyword evidence="2" id="KW-0456">Lyase</keyword>
<evidence type="ECO:0000259" key="3">
    <source>
        <dbReference type="SMART" id="SM01007"/>
    </source>
</evidence>
<gene>
    <name evidence="4" type="ORF">EVJ48_08735</name>
</gene>
<dbReference type="InterPro" id="IPR050197">
    <property type="entry name" value="Aldolase_class_II_sugar_metab"/>
</dbReference>
<accession>A0A520X8M0</accession>
<dbReference type="GO" id="GO:0005829">
    <property type="term" value="C:cytosol"/>
    <property type="evidence" value="ECO:0007669"/>
    <property type="project" value="TreeGrafter"/>
</dbReference>
<dbReference type="GO" id="GO:0016832">
    <property type="term" value="F:aldehyde-lyase activity"/>
    <property type="evidence" value="ECO:0007669"/>
    <property type="project" value="TreeGrafter"/>
</dbReference>
<dbReference type="EMBL" id="SHMQ01000035">
    <property type="protein sequence ID" value="RZV37561.1"/>
    <property type="molecule type" value="Genomic_DNA"/>
</dbReference>
<dbReference type="PANTHER" id="PTHR22789">
    <property type="entry name" value="FUCULOSE PHOSPHATE ALDOLASE"/>
    <property type="match status" value="1"/>
</dbReference>
<evidence type="ECO:0000256" key="1">
    <source>
        <dbReference type="ARBA" id="ARBA00022723"/>
    </source>
</evidence>
<dbReference type="Pfam" id="PF00596">
    <property type="entry name" value="Aldolase_II"/>
    <property type="match status" value="1"/>
</dbReference>
<dbReference type="InterPro" id="IPR036409">
    <property type="entry name" value="Aldolase_II/adducin_N_sf"/>
</dbReference>